<protein>
    <submittedName>
        <fullName evidence="15">TonB-dependent receptor</fullName>
    </submittedName>
</protein>
<feature type="domain" description="TonB-dependent receptor plug" evidence="14">
    <location>
        <begin position="49"/>
        <end position="151"/>
    </location>
</feature>
<keyword evidence="8 15" id="KW-0675">Receptor</keyword>
<evidence type="ECO:0000313" key="15">
    <source>
        <dbReference type="EMBL" id="MBY5958103.1"/>
    </source>
</evidence>
<evidence type="ECO:0000313" key="16">
    <source>
        <dbReference type="Proteomes" id="UP000753961"/>
    </source>
</evidence>
<dbReference type="AlphaFoldDB" id="A0A953HNY9"/>
<dbReference type="GO" id="GO:0009279">
    <property type="term" value="C:cell outer membrane"/>
    <property type="evidence" value="ECO:0007669"/>
    <property type="project" value="UniProtKB-SubCell"/>
</dbReference>
<dbReference type="Proteomes" id="UP000753961">
    <property type="component" value="Unassembled WGS sequence"/>
</dbReference>
<evidence type="ECO:0000256" key="3">
    <source>
        <dbReference type="ARBA" id="ARBA00022452"/>
    </source>
</evidence>
<evidence type="ECO:0000256" key="12">
    <source>
        <dbReference type="SAM" id="SignalP"/>
    </source>
</evidence>
<dbReference type="RefSeq" id="WP_222579636.1">
    <property type="nucleotide sequence ID" value="NZ_JAHVHU010000007.1"/>
</dbReference>
<feature type="domain" description="TonB-dependent receptor-like beta-barrel" evidence="13">
    <location>
        <begin position="184"/>
        <end position="580"/>
    </location>
</feature>
<evidence type="ECO:0000256" key="7">
    <source>
        <dbReference type="ARBA" id="ARBA00023136"/>
    </source>
</evidence>
<feature type="signal peptide" evidence="12">
    <location>
        <begin position="1"/>
        <end position="24"/>
    </location>
</feature>
<evidence type="ECO:0000256" key="10">
    <source>
        <dbReference type="PROSITE-ProRule" id="PRU01360"/>
    </source>
</evidence>
<sequence length="608" mass="69512">MNSKLYFCALLCGLLFLPSLNGQSDTIVRIPDVTIGDQRIQLPFSQSNRTIHFLTRQDIDRLPVQSLNEVLSYLPGVDVRNRGIKGSQADLSLRGSTFEQVLVMINGVKINDPQTGHHSLNIPVPLESIERIEVLKGPGSRRYGQNALAGAINIITRVPKTPQSTFRLEGGSYGTVQGSAATTVGSGDFRQLFNASHMRSDGYRHNTDFKTTELFYQNEWKSDLGKWSVLAGHADRKFGANGFYASPAHVDQYEEIQTSTANIQYAKVGNKWHVKPSVYWRRNQDKYLLVRGKPEEYLNLHVTNTLGMEVQSGYQTDFGLTGLGVEVRSLGIESNNLGDHHRQEAALFLEHRWESRKLSITPGFSVNYFSEFGTFFYPGMDVGYAVNNRWNIYANVGQTYRVPTYTDLYYVGPTNIGNEQLEPEEAMTYEIGAKYFGDRWYLNLAWYMRDSRNLIDWVKEDVNDPWKPRNFYHAQVNGLEWDSHYRFGANPLQFSHLKLFYTYVQADLINTDQAAFSRYALDNLKHQAMIQLEGHISDKINYSLSGRYLDRVNLANYFLMDASVSYRWKKGKVWLQFNNLLNEKYTETNGVPMPGRWFNGGASMKLVH</sequence>
<dbReference type="GO" id="GO:0044718">
    <property type="term" value="P:siderophore transmembrane transport"/>
    <property type="evidence" value="ECO:0007669"/>
    <property type="project" value="TreeGrafter"/>
</dbReference>
<keyword evidence="7 10" id="KW-0472">Membrane</keyword>
<evidence type="ECO:0000256" key="1">
    <source>
        <dbReference type="ARBA" id="ARBA00004571"/>
    </source>
</evidence>
<dbReference type="GO" id="GO:0015344">
    <property type="term" value="F:siderophore uptake transmembrane transporter activity"/>
    <property type="evidence" value="ECO:0007669"/>
    <property type="project" value="TreeGrafter"/>
</dbReference>
<proteinExistence type="inferred from homology"/>
<dbReference type="EMBL" id="JAHVHU010000007">
    <property type="protein sequence ID" value="MBY5958103.1"/>
    <property type="molecule type" value="Genomic_DNA"/>
</dbReference>
<evidence type="ECO:0000256" key="6">
    <source>
        <dbReference type="ARBA" id="ARBA00023077"/>
    </source>
</evidence>
<dbReference type="Pfam" id="PF00593">
    <property type="entry name" value="TonB_dep_Rec_b-barrel"/>
    <property type="match status" value="1"/>
</dbReference>
<dbReference type="PANTHER" id="PTHR30069:SF29">
    <property type="entry name" value="HEMOGLOBIN AND HEMOGLOBIN-HAPTOGLOBIN-BINDING PROTEIN 1-RELATED"/>
    <property type="match status" value="1"/>
</dbReference>
<dbReference type="InterPro" id="IPR036942">
    <property type="entry name" value="Beta-barrel_TonB_sf"/>
</dbReference>
<reference evidence="15" key="1">
    <citation type="submission" date="2021-06" db="EMBL/GenBank/DDBJ databases">
        <title>44 bacteria genomes isolated from Dapeng, Shenzhen.</title>
        <authorList>
            <person name="Zheng W."/>
            <person name="Yu S."/>
            <person name="Huang Y."/>
        </authorList>
    </citation>
    <scope>NUCLEOTIDE SEQUENCE</scope>
    <source>
        <strain evidence="15">DP5N28-2</strain>
    </source>
</reference>
<name>A0A953HNY9_9BACT</name>
<dbReference type="PANTHER" id="PTHR30069">
    <property type="entry name" value="TONB-DEPENDENT OUTER MEMBRANE RECEPTOR"/>
    <property type="match status" value="1"/>
</dbReference>
<comment type="similarity">
    <text evidence="10 11">Belongs to the TonB-dependent receptor family.</text>
</comment>
<comment type="subcellular location">
    <subcellularLocation>
        <location evidence="1 10">Cell outer membrane</location>
        <topology evidence="1 10">Multi-pass membrane protein</topology>
    </subcellularLocation>
</comment>
<keyword evidence="5 12" id="KW-0732">Signal</keyword>
<keyword evidence="3 10" id="KW-1134">Transmembrane beta strand</keyword>
<dbReference type="InterPro" id="IPR000531">
    <property type="entry name" value="Beta-barrel_TonB"/>
</dbReference>
<keyword evidence="6 11" id="KW-0798">TonB box</keyword>
<feature type="chain" id="PRO_5037683884" evidence="12">
    <location>
        <begin position="25"/>
        <end position="608"/>
    </location>
</feature>
<evidence type="ECO:0000256" key="2">
    <source>
        <dbReference type="ARBA" id="ARBA00022448"/>
    </source>
</evidence>
<evidence type="ECO:0000256" key="9">
    <source>
        <dbReference type="ARBA" id="ARBA00023237"/>
    </source>
</evidence>
<dbReference type="CDD" id="cd01347">
    <property type="entry name" value="ligand_gated_channel"/>
    <property type="match status" value="1"/>
</dbReference>
<dbReference type="Gene3D" id="2.170.130.10">
    <property type="entry name" value="TonB-dependent receptor, plug domain"/>
    <property type="match status" value="1"/>
</dbReference>
<evidence type="ECO:0000256" key="8">
    <source>
        <dbReference type="ARBA" id="ARBA00023170"/>
    </source>
</evidence>
<keyword evidence="2 10" id="KW-0813">Transport</keyword>
<evidence type="ECO:0000259" key="13">
    <source>
        <dbReference type="Pfam" id="PF00593"/>
    </source>
</evidence>
<dbReference type="Pfam" id="PF07715">
    <property type="entry name" value="Plug"/>
    <property type="match status" value="1"/>
</dbReference>
<dbReference type="InterPro" id="IPR037066">
    <property type="entry name" value="Plug_dom_sf"/>
</dbReference>
<keyword evidence="9 10" id="KW-0998">Cell outer membrane</keyword>
<dbReference type="InterPro" id="IPR012910">
    <property type="entry name" value="Plug_dom"/>
</dbReference>
<keyword evidence="4 10" id="KW-0812">Transmembrane</keyword>
<evidence type="ECO:0000256" key="4">
    <source>
        <dbReference type="ARBA" id="ARBA00022692"/>
    </source>
</evidence>
<accession>A0A953HNY9</accession>
<evidence type="ECO:0000256" key="5">
    <source>
        <dbReference type="ARBA" id="ARBA00022729"/>
    </source>
</evidence>
<gene>
    <name evidence="15" type="ORF">KUV50_08185</name>
</gene>
<keyword evidence="16" id="KW-1185">Reference proteome</keyword>
<dbReference type="Gene3D" id="2.40.170.20">
    <property type="entry name" value="TonB-dependent receptor, beta-barrel domain"/>
    <property type="match status" value="1"/>
</dbReference>
<evidence type="ECO:0000256" key="11">
    <source>
        <dbReference type="RuleBase" id="RU003357"/>
    </source>
</evidence>
<dbReference type="PROSITE" id="PS52016">
    <property type="entry name" value="TONB_DEPENDENT_REC_3"/>
    <property type="match status" value="1"/>
</dbReference>
<evidence type="ECO:0000259" key="14">
    <source>
        <dbReference type="Pfam" id="PF07715"/>
    </source>
</evidence>
<organism evidence="15 16">
    <name type="scientific">Membranihabitans marinus</name>
    <dbReference type="NCBI Taxonomy" id="1227546"/>
    <lineage>
        <taxon>Bacteria</taxon>
        <taxon>Pseudomonadati</taxon>
        <taxon>Bacteroidota</taxon>
        <taxon>Saprospiria</taxon>
        <taxon>Saprospirales</taxon>
        <taxon>Saprospiraceae</taxon>
        <taxon>Membranihabitans</taxon>
    </lineage>
</organism>
<dbReference type="InterPro" id="IPR039426">
    <property type="entry name" value="TonB-dep_rcpt-like"/>
</dbReference>
<comment type="caution">
    <text evidence="15">The sequence shown here is derived from an EMBL/GenBank/DDBJ whole genome shotgun (WGS) entry which is preliminary data.</text>
</comment>
<dbReference type="SUPFAM" id="SSF56935">
    <property type="entry name" value="Porins"/>
    <property type="match status" value="1"/>
</dbReference>